<dbReference type="InterPro" id="IPR015814">
    <property type="entry name" value="Pgluconate_DH_NAD-bd_C"/>
</dbReference>
<dbReference type="STRING" id="1293891.TMES_04330"/>
<protein>
    <submittedName>
        <fullName evidence="2">3-hydroxyisobutyrate dehydrogenase</fullName>
    </submittedName>
</protein>
<sequence length="296" mass="31594">MTIKQQAVAFLGFGEAAMAFIKGWETNRPATLKAFDIKTNDPDVAIRDGKNADYQKLNVLGAVSDAVAMADTDAVFSLVTADQAALVAKNAAGSFPKGAFFFDCNSCAPGTKRRNAEIIEAVGGRYVDVAVMAPVYPKLHKTPLLLSGPHAEAGLAYLAALDMAPAIVEGDIGAGSSIKMIRSIMMKGMEALFAECVLAGRKAGVEEAVLASLDKTYPGFDFPAKAGYMLERAMTHGIRRAAEMEEVALTVHELGLANEMAKATVQWQRRIGNMKLNAGDLEYQDRADMILKALDG</sequence>
<dbReference type="AlphaFoldDB" id="A0A1Y2L5P7"/>
<dbReference type="InterPro" id="IPR008927">
    <property type="entry name" value="6-PGluconate_DH-like_C_sf"/>
</dbReference>
<organism evidence="2 3">
    <name type="scientific">Thalassospira mesophila</name>
    <dbReference type="NCBI Taxonomy" id="1293891"/>
    <lineage>
        <taxon>Bacteria</taxon>
        <taxon>Pseudomonadati</taxon>
        <taxon>Pseudomonadota</taxon>
        <taxon>Alphaproteobacteria</taxon>
        <taxon>Rhodospirillales</taxon>
        <taxon>Thalassospiraceae</taxon>
        <taxon>Thalassospira</taxon>
    </lineage>
</organism>
<accession>A0A1Y2L5P7</accession>
<dbReference type="Pfam" id="PF09130">
    <property type="entry name" value="DUF1932"/>
    <property type="match status" value="1"/>
</dbReference>
<feature type="domain" description="Phosphogluconate dehydrogenase NAD-binding putative C-terminal" evidence="1">
    <location>
        <begin position="201"/>
        <end position="271"/>
    </location>
</feature>
<dbReference type="Proteomes" id="UP000193391">
    <property type="component" value="Unassembled WGS sequence"/>
</dbReference>
<proteinExistence type="predicted"/>
<evidence type="ECO:0000313" key="2">
    <source>
        <dbReference type="EMBL" id="OSQ40880.1"/>
    </source>
</evidence>
<name>A0A1Y2L5P7_9PROT</name>
<comment type="caution">
    <text evidence="2">The sequence shown here is derived from an EMBL/GenBank/DDBJ whole genome shotgun (WGS) entry which is preliminary data.</text>
</comment>
<gene>
    <name evidence="2" type="ORF">TMES_04330</name>
</gene>
<evidence type="ECO:0000259" key="1">
    <source>
        <dbReference type="Pfam" id="PF09130"/>
    </source>
</evidence>
<dbReference type="InterPro" id="IPR013328">
    <property type="entry name" value="6PGD_dom2"/>
</dbReference>
<evidence type="ECO:0000313" key="3">
    <source>
        <dbReference type="Proteomes" id="UP000193391"/>
    </source>
</evidence>
<reference evidence="2 3" key="1">
    <citation type="submission" date="2014-03" db="EMBL/GenBank/DDBJ databases">
        <title>The draft genome sequence of Thalassospira mesophila JCM 18969.</title>
        <authorList>
            <person name="Lai Q."/>
            <person name="Shao Z."/>
        </authorList>
    </citation>
    <scope>NUCLEOTIDE SEQUENCE [LARGE SCALE GENOMIC DNA]</scope>
    <source>
        <strain evidence="2 3">JCM 18969</strain>
    </source>
</reference>
<dbReference type="SUPFAM" id="SSF48179">
    <property type="entry name" value="6-phosphogluconate dehydrogenase C-terminal domain-like"/>
    <property type="match status" value="1"/>
</dbReference>
<dbReference type="EMBL" id="JFKA01000001">
    <property type="protein sequence ID" value="OSQ40880.1"/>
    <property type="molecule type" value="Genomic_DNA"/>
</dbReference>
<dbReference type="InterPro" id="IPR036291">
    <property type="entry name" value="NAD(P)-bd_dom_sf"/>
</dbReference>
<keyword evidence="3" id="KW-1185">Reference proteome</keyword>
<dbReference type="RefSeq" id="WP_085579676.1">
    <property type="nucleotide sequence ID" value="NZ_JFKA01000001.1"/>
</dbReference>
<dbReference type="SUPFAM" id="SSF51735">
    <property type="entry name" value="NAD(P)-binding Rossmann-fold domains"/>
    <property type="match status" value="1"/>
</dbReference>
<dbReference type="Gene3D" id="1.10.1040.10">
    <property type="entry name" value="N-(1-d-carboxylethyl)-l-norvaline Dehydrogenase, domain 2"/>
    <property type="match status" value="1"/>
</dbReference>
<dbReference type="OrthoDB" id="4333at2"/>
<dbReference type="Gene3D" id="3.40.50.720">
    <property type="entry name" value="NAD(P)-binding Rossmann-like Domain"/>
    <property type="match status" value="1"/>
</dbReference>